<dbReference type="GO" id="GO:0015074">
    <property type="term" value="P:DNA integration"/>
    <property type="evidence" value="ECO:0007669"/>
    <property type="project" value="InterPro"/>
</dbReference>
<dbReference type="Pfam" id="PF00665">
    <property type="entry name" value="rve"/>
    <property type="match status" value="1"/>
</dbReference>
<dbReference type="GO" id="GO:0003676">
    <property type="term" value="F:nucleic acid binding"/>
    <property type="evidence" value="ECO:0007669"/>
    <property type="project" value="InterPro"/>
</dbReference>
<dbReference type="InterPro" id="IPR036397">
    <property type="entry name" value="RNaseH_sf"/>
</dbReference>
<dbReference type="RefSeq" id="WP_175551876.1">
    <property type="nucleotide sequence ID" value="NZ_FPBA01000047.1"/>
</dbReference>
<dbReference type="STRING" id="1296565.SAMN05660657_05630"/>
<dbReference type="SUPFAM" id="SSF53098">
    <property type="entry name" value="Ribonuclease H-like"/>
    <property type="match status" value="1"/>
</dbReference>
<dbReference type="InterPro" id="IPR012337">
    <property type="entry name" value="RNaseH-like_sf"/>
</dbReference>
<sequence length="156" mass="17082">MKKLGNIPAGGGWRFLGRQAGKANRHLDGGRARSRYRNPLIGCGFIHVVLDDHTRLAYAEICEDETGPTAAAVLHRATAWFADRGVIARRVLTDNGGCYRSRDWATACADLGIAAKRTRPYRPQWCPPEGGHFKVPSRENNLATAIPSRLSSTRGS</sequence>
<proteinExistence type="predicted"/>
<dbReference type="AlphaFoldDB" id="A0A1I7DD94"/>
<dbReference type="EMBL" id="FPBA01000047">
    <property type="protein sequence ID" value="SFU09576.1"/>
    <property type="molecule type" value="Genomic_DNA"/>
</dbReference>
<organism evidence="2 3">
    <name type="scientific">Geodermatophilus amargosae</name>
    <dbReference type="NCBI Taxonomy" id="1296565"/>
    <lineage>
        <taxon>Bacteria</taxon>
        <taxon>Bacillati</taxon>
        <taxon>Actinomycetota</taxon>
        <taxon>Actinomycetes</taxon>
        <taxon>Geodermatophilales</taxon>
        <taxon>Geodermatophilaceae</taxon>
        <taxon>Geodermatophilus</taxon>
    </lineage>
</organism>
<gene>
    <name evidence="2" type="ORF">SAMN05660657_05630</name>
</gene>
<dbReference type="InterPro" id="IPR001584">
    <property type="entry name" value="Integrase_cat-core"/>
</dbReference>
<evidence type="ECO:0000259" key="1">
    <source>
        <dbReference type="PROSITE" id="PS50994"/>
    </source>
</evidence>
<keyword evidence="3" id="KW-1185">Reference proteome</keyword>
<dbReference type="Proteomes" id="UP000199546">
    <property type="component" value="Unassembled WGS sequence"/>
</dbReference>
<accession>A0A1I7DD94</accession>
<dbReference type="PROSITE" id="PS50994">
    <property type="entry name" value="INTEGRASE"/>
    <property type="match status" value="1"/>
</dbReference>
<evidence type="ECO:0000313" key="3">
    <source>
        <dbReference type="Proteomes" id="UP000199546"/>
    </source>
</evidence>
<feature type="domain" description="Integrase catalytic" evidence="1">
    <location>
        <begin position="4"/>
        <end position="124"/>
    </location>
</feature>
<dbReference type="Gene3D" id="3.30.420.10">
    <property type="entry name" value="Ribonuclease H-like superfamily/Ribonuclease H"/>
    <property type="match status" value="1"/>
</dbReference>
<evidence type="ECO:0000313" key="2">
    <source>
        <dbReference type="EMBL" id="SFU09576.1"/>
    </source>
</evidence>
<protein>
    <submittedName>
        <fullName evidence="2">Integrase core domain-containing protein</fullName>
    </submittedName>
</protein>
<reference evidence="3" key="1">
    <citation type="submission" date="2016-10" db="EMBL/GenBank/DDBJ databases">
        <authorList>
            <person name="Varghese N."/>
            <person name="Submissions S."/>
        </authorList>
    </citation>
    <scope>NUCLEOTIDE SEQUENCE [LARGE SCALE GENOMIC DNA]</scope>
    <source>
        <strain evidence="3">DSM 46136</strain>
    </source>
</reference>
<name>A0A1I7DD94_9ACTN</name>